<proteinExistence type="predicted"/>
<keyword evidence="2" id="KW-0472">Membrane</keyword>
<organism evidence="3 4">
    <name type="scientific">Nocardia albiluteola</name>
    <dbReference type="NCBI Taxonomy" id="2842303"/>
    <lineage>
        <taxon>Bacteria</taxon>
        <taxon>Bacillati</taxon>
        <taxon>Actinomycetota</taxon>
        <taxon>Actinomycetes</taxon>
        <taxon>Mycobacteriales</taxon>
        <taxon>Nocardiaceae</taxon>
        <taxon>Nocardia</taxon>
    </lineage>
</organism>
<evidence type="ECO:0000256" key="1">
    <source>
        <dbReference type="SAM" id="MobiDB-lite"/>
    </source>
</evidence>
<feature type="compositionally biased region" description="Low complexity" evidence="1">
    <location>
        <begin position="62"/>
        <end position="79"/>
    </location>
</feature>
<feature type="compositionally biased region" description="Basic and acidic residues" evidence="1">
    <location>
        <begin position="38"/>
        <end position="47"/>
    </location>
</feature>
<gene>
    <name evidence="3" type="ORF">KO481_37735</name>
</gene>
<feature type="compositionally biased region" description="Low complexity" evidence="1">
    <location>
        <begin position="176"/>
        <end position="191"/>
    </location>
</feature>
<dbReference type="Proteomes" id="UP000733379">
    <property type="component" value="Unassembled WGS sequence"/>
</dbReference>
<sequence>MTFPPGSGPHGGDPAQPSDAPVGESSADEQQDASWWETRGKLPEADHTTGPQDASAWGTGTSPQQGWAQSGGAPQAAPGFTGAQAQPYDAGWGQTAARAQPGYQQPAYQQPGYQSGWNAQPGYPGGLPATPQRRTGLIVGIAVGVVALLVIGVALVVTFTSHDSTPTAAPKPPVAPATGSATPSSTSSSAAPTPPASSGHLSYTEYAKNWNFKLDSVQLHADWVQGRDDSTCVPVESGTKFTDLGCRYTAELVYRAEGGALMLTQFVMGMSDPAKAAAAVGKYSDADLKLRPGTYIGHFAVGKWQGGAQGQFLVTTLVTATSAVPEATAAKYLHYMQADMVSALMWR</sequence>
<feature type="region of interest" description="Disordered" evidence="1">
    <location>
        <begin position="1"/>
        <end position="87"/>
    </location>
</feature>
<protein>
    <submittedName>
        <fullName evidence="3">Uncharacterized protein</fullName>
    </submittedName>
</protein>
<evidence type="ECO:0000313" key="4">
    <source>
        <dbReference type="Proteomes" id="UP000733379"/>
    </source>
</evidence>
<name>A0ABS6BAD3_9NOCA</name>
<feature type="transmembrane region" description="Helical" evidence="2">
    <location>
        <begin position="137"/>
        <end position="159"/>
    </location>
</feature>
<feature type="region of interest" description="Disordered" evidence="1">
    <location>
        <begin position="162"/>
        <end position="198"/>
    </location>
</feature>
<keyword evidence="4" id="KW-1185">Reference proteome</keyword>
<evidence type="ECO:0000256" key="2">
    <source>
        <dbReference type="SAM" id="Phobius"/>
    </source>
</evidence>
<dbReference type="EMBL" id="JAHKNI010000020">
    <property type="protein sequence ID" value="MBU3067250.1"/>
    <property type="molecule type" value="Genomic_DNA"/>
</dbReference>
<keyword evidence="2" id="KW-1133">Transmembrane helix</keyword>
<dbReference type="RefSeq" id="WP_215923338.1">
    <property type="nucleotide sequence ID" value="NZ_JAHKNI010000020.1"/>
</dbReference>
<evidence type="ECO:0000313" key="3">
    <source>
        <dbReference type="EMBL" id="MBU3067250.1"/>
    </source>
</evidence>
<keyword evidence="2" id="KW-0812">Transmembrane</keyword>
<reference evidence="3 4" key="1">
    <citation type="submission" date="2021-06" db="EMBL/GenBank/DDBJ databases">
        <title>Actinomycetes sequencing.</title>
        <authorList>
            <person name="Shan Q."/>
        </authorList>
    </citation>
    <scope>NUCLEOTIDE SEQUENCE [LARGE SCALE GENOMIC DNA]</scope>
    <source>
        <strain evidence="3 4">NEAU-G5</strain>
    </source>
</reference>
<accession>A0ABS6BAD3</accession>
<comment type="caution">
    <text evidence="3">The sequence shown here is derived from an EMBL/GenBank/DDBJ whole genome shotgun (WGS) entry which is preliminary data.</text>
</comment>